<dbReference type="PANTHER" id="PTHR43690:SF18">
    <property type="entry name" value="INSULIN-DEGRADING ENZYME-RELATED"/>
    <property type="match status" value="1"/>
</dbReference>
<dbReference type="PANTHER" id="PTHR43690">
    <property type="entry name" value="NARDILYSIN"/>
    <property type="match status" value="1"/>
</dbReference>
<evidence type="ECO:0000313" key="12">
    <source>
        <dbReference type="EMBL" id="KZZ87980.1"/>
    </source>
</evidence>
<dbReference type="Proteomes" id="UP000242877">
    <property type="component" value="Unassembled WGS sequence"/>
</dbReference>
<dbReference type="VEuPathDB" id="FungiDB:AAP_05246"/>
<keyword evidence="13" id="KW-1185">Reference proteome</keyword>
<dbReference type="OrthoDB" id="952271at2759"/>
<keyword evidence="6" id="KW-0482">Metalloprotease</keyword>
<dbReference type="FunFam" id="3.30.830.10:FF:000005">
    <property type="entry name" value="nardilysin isoform X1"/>
    <property type="match status" value="1"/>
</dbReference>
<feature type="compositionally biased region" description="Polar residues" evidence="7">
    <location>
        <begin position="970"/>
        <end position="984"/>
    </location>
</feature>
<dbReference type="InterPro" id="IPR007863">
    <property type="entry name" value="Peptidase_M16_C"/>
</dbReference>
<keyword evidence="2" id="KW-0645">Protease</keyword>
<feature type="domain" description="Peptidase M16 middle/third" evidence="10">
    <location>
        <begin position="410"/>
        <end position="698"/>
    </location>
</feature>
<dbReference type="InterPro" id="IPR054734">
    <property type="entry name" value="PqqF-like_C_4"/>
</dbReference>
<dbReference type="GO" id="GO:0004222">
    <property type="term" value="F:metalloendopeptidase activity"/>
    <property type="evidence" value="ECO:0007669"/>
    <property type="project" value="TreeGrafter"/>
</dbReference>
<evidence type="ECO:0000259" key="8">
    <source>
        <dbReference type="Pfam" id="PF00675"/>
    </source>
</evidence>
<evidence type="ECO:0000313" key="13">
    <source>
        <dbReference type="Proteomes" id="UP000242877"/>
    </source>
</evidence>
<dbReference type="Pfam" id="PF16187">
    <property type="entry name" value="Peptidase_M16_M"/>
    <property type="match status" value="1"/>
</dbReference>
<name>A0A166N6H4_9EURO</name>
<dbReference type="GO" id="GO:0046872">
    <property type="term" value="F:metal ion binding"/>
    <property type="evidence" value="ECO:0007669"/>
    <property type="project" value="UniProtKB-KW"/>
</dbReference>
<feature type="domain" description="Peptidase M16 N-terminal" evidence="8">
    <location>
        <begin position="36"/>
        <end position="199"/>
    </location>
</feature>
<sequence length="1022" mass="117258">MSSLSQVERITEALERPIVDDRSYRLIRLPNKLEALLVHDAETDKASAAVDVNVGSFSDPENLQGLAHCLEHALFMGTKKYPQENAYSQYLSANSGYSNAYTASCDTNYYFEVAAGTYELPTNSSENGNGTISEADAQVLKEKSPLYGALDRFAQFFIAPLFLRETLDRELHAVDSENKKNLQSDPWRLNQLGKALASTKHPYHKFSTGNLQTLRDEPQKMGIEVRDEFMKFHEEQYSANRMKLVILGREPLDVLESWVAELFSEISNKDLPRNVWDGSPYTSAELNKQVFAKPVMDSRSLEMTFPFPDEEHLYESQPSHYISHLIGHEGPGSILSYIKEKGWALELSAGSYTVSPGSALFLVNVRLTEEGLERYQDIVRIIFQYIALLKGHPPEKWIFDEMASLSEVDFKYMQKVPASRFASKMSSTMQKPLKPEHLMSGSFLLKKFDAAAITHGLNHLRPDNFNMMVTSQKLPCKLDKKEKWYGTEYHIEDIPKEFVEELTQILKTPAGSSRNDLHLPHKNEFVPTRFDVEKKEVDKPVQQPALIRHDDRVRTWFKKDDTFWVPKASVELTLRSPLVYATPANNVMSRLYADLVRDALTEYSYDAELAGLTYSLWPSTSGIEISVSGYNDKLSVLLQKVLATMRDLKIRPDRYKIIKERMARGFKNAEYQQPYLQIPTYLRYLIHEHAWVNKQYAAELEHITAADVEAFFPQVLRQLHVELLVHGNMYKEDALKITDMIEETLKTRALPRSQWPTQRNLILAPGSNYIYECTLEDPDNVNHCIDYYLQVCDKTDRKLCAKVLLFDQMTSEPAFDQLRTQEQLGYVVFSGTRALTTTVGFYVRIQSERDNQYLESRIDKFLAEYGQKLETMSDKDFEEHKLSIINKRLEKLKNLGSETRRLWAHIGSEYFDFLQHEEDAANVRALTKQSMIEFYRQYIDPESRSRAKFSVHMVARGKAEDTKTSEETQDSSPAASEKAITNNKPAPVYITNVPDFKARQTLTASPSPVVDLSYFEELASKL</sequence>
<feature type="domain" description="Peptidase M16 C-terminal" evidence="9">
    <location>
        <begin position="226"/>
        <end position="402"/>
    </location>
</feature>
<dbReference type="GO" id="GO:0051603">
    <property type="term" value="P:proteolysis involved in protein catabolic process"/>
    <property type="evidence" value="ECO:0007669"/>
    <property type="project" value="TreeGrafter"/>
</dbReference>
<protein>
    <submittedName>
        <fullName evidence="12">Metalloenzyme, LuxS/M16 peptidase-like, metal-binding protein</fullName>
    </submittedName>
</protein>
<evidence type="ECO:0000256" key="7">
    <source>
        <dbReference type="SAM" id="MobiDB-lite"/>
    </source>
</evidence>
<comment type="caution">
    <text evidence="12">The sequence shown here is derived from an EMBL/GenBank/DDBJ whole genome shotgun (WGS) entry which is preliminary data.</text>
</comment>
<dbReference type="Pfam" id="PF00675">
    <property type="entry name" value="Peptidase_M16"/>
    <property type="match status" value="1"/>
</dbReference>
<dbReference type="GO" id="GO:0043171">
    <property type="term" value="P:peptide catabolic process"/>
    <property type="evidence" value="ECO:0007669"/>
    <property type="project" value="TreeGrafter"/>
</dbReference>
<proteinExistence type="inferred from homology"/>
<evidence type="ECO:0000259" key="10">
    <source>
        <dbReference type="Pfam" id="PF16187"/>
    </source>
</evidence>
<evidence type="ECO:0000256" key="1">
    <source>
        <dbReference type="ARBA" id="ARBA00007261"/>
    </source>
</evidence>
<accession>A0A166N6H4</accession>
<evidence type="ECO:0000259" key="11">
    <source>
        <dbReference type="Pfam" id="PF22456"/>
    </source>
</evidence>
<keyword evidence="4" id="KW-0378">Hydrolase</keyword>
<evidence type="ECO:0000256" key="2">
    <source>
        <dbReference type="ARBA" id="ARBA00022670"/>
    </source>
</evidence>
<reference evidence="12 13" key="1">
    <citation type="journal article" date="2016" name="Genome Biol. Evol.">
        <title>Divergent and convergent evolution of fungal pathogenicity.</title>
        <authorList>
            <person name="Shang Y."/>
            <person name="Xiao G."/>
            <person name="Zheng P."/>
            <person name="Cen K."/>
            <person name="Zhan S."/>
            <person name="Wang C."/>
        </authorList>
    </citation>
    <scope>NUCLEOTIDE SEQUENCE [LARGE SCALE GENOMIC DNA]</scope>
    <source>
        <strain evidence="12 13">ARSEF 7405</strain>
    </source>
</reference>
<dbReference type="GO" id="GO:0005739">
    <property type="term" value="C:mitochondrion"/>
    <property type="evidence" value="ECO:0007669"/>
    <property type="project" value="TreeGrafter"/>
</dbReference>
<keyword evidence="5" id="KW-0862">Zinc</keyword>
<evidence type="ECO:0000256" key="5">
    <source>
        <dbReference type="ARBA" id="ARBA00022833"/>
    </source>
</evidence>
<dbReference type="InterPro" id="IPR050626">
    <property type="entry name" value="Peptidase_M16"/>
</dbReference>
<keyword evidence="3" id="KW-0479">Metal-binding</keyword>
<evidence type="ECO:0000256" key="4">
    <source>
        <dbReference type="ARBA" id="ARBA00022801"/>
    </source>
</evidence>
<dbReference type="InterPro" id="IPR011765">
    <property type="entry name" value="Pept_M16_N"/>
</dbReference>
<organism evidence="12 13">
    <name type="scientific">Ascosphaera apis ARSEF 7405</name>
    <dbReference type="NCBI Taxonomy" id="392613"/>
    <lineage>
        <taxon>Eukaryota</taxon>
        <taxon>Fungi</taxon>
        <taxon>Dikarya</taxon>
        <taxon>Ascomycota</taxon>
        <taxon>Pezizomycotina</taxon>
        <taxon>Eurotiomycetes</taxon>
        <taxon>Eurotiomycetidae</taxon>
        <taxon>Onygenales</taxon>
        <taxon>Ascosphaeraceae</taxon>
        <taxon>Ascosphaera</taxon>
    </lineage>
</organism>
<evidence type="ECO:0000256" key="3">
    <source>
        <dbReference type="ARBA" id="ARBA00022723"/>
    </source>
</evidence>
<dbReference type="Pfam" id="PF22456">
    <property type="entry name" value="PqqF-like_C_4"/>
    <property type="match status" value="1"/>
</dbReference>
<dbReference type="SUPFAM" id="SSF63411">
    <property type="entry name" value="LuxS/MPP-like metallohydrolase"/>
    <property type="match status" value="4"/>
</dbReference>
<feature type="compositionally biased region" description="Basic and acidic residues" evidence="7">
    <location>
        <begin position="957"/>
        <end position="966"/>
    </location>
</feature>
<evidence type="ECO:0000259" key="9">
    <source>
        <dbReference type="Pfam" id="PF05193"/>
    </source>
</evidence>
<comment type="similarity">
    <text evidence="1">Belongs to the peptidase M16 family.</text>
</comment>
<dbReference type="InterPro" id="IPR032632">
    <property type="entry name" value="Peptidase_M16_M"/>
</dbReference>
<dbReference type="FunFam" id="3.30.830.10:FF:000003">
    <property type="entry name" value="Insulin-degrading enzyme"/>
    <property type="match status" value="1"/>
</dbReference>
<dbReference type="InterPro" id="IPR011249">
    <property type="entry name" value="Metalloenz_LuxS/M16"/>
</dbReference>
<dbReference type="FunFam" id="3.30.830.10:FF:000004">
    <property type="entry name" value="Putative insulin-degrading enzyme"/>
    <property type="match status" value="1"/>
</dbReference>
<dbReference type="GO" id="GO:0005829">
    <property type="term" value="C:cytosol"/>
    <property type="evidence" value="ECO:0007669"/>
    <property type="project" value="TreeGrafter"/>
</dbReference>
<feature type="region of interest" description="Disordered" evidence="7">
    <location>
        <begin position="957"/>
        <end position="987"/>
    </location>
</feature>
<dbReference type="Gene3D" id="3.30.830.10">
    <property type="entry name" value="Metalloenzyme, LuxS/M16 peptidase-like"/>
    <property type="match status" value="4"/>
</dbReference>
<dbReference type="Pfam" id="PF05193">
    <property type="entry name" value="Peptidase_M16_C"/>
    <property type="match status" value="1"/>
</dbReference>
<feature type="domain" description="Coenzyme PQQ synthesis protein F-like C-terminal lobe" evidence="11">
    <location>
        <begin position="805"/>
        <end position="903"/>
    </location>
</feature>
<evidence type="ECO:0000256" key="6">
    <source>
        <dbReference type="ARBA" id="ARBA00023049"/>
    </source>
</evidence>
<dbReference type="EMBL" id="AZGZ01000029">
    <property type="protein sequence ID" value="KZZ87980.1"/>
    <property type="molecule type" value="Genomic_DNA"/>
</dbReference>
<dbReference type="AlphaFoldDB" id="A0A166N6H4"/>
<gene>
    <name evidence="12" type="ORF">AAP_05246</name>
</gene>